<keyword evidence="2" id="KW-1185">Reference proteome</keyword>
<dbReference type="RefSeq" id="WP_319926225.1">
    <property type="nucleotide sequence ID" value="NZ_VCDP01000034.1"/>
</dbReference>
<gene>
    <name evidence="1" type="ORF">FE394_09880</name>
</gene>
<evidence type="ECO:0000313" key="1">
    <source>
        <dbReference type="EMBL" id="MDX7999503.1"/>
    </source>
</evidence>
<protein>
    <submittedName>
        <fullName evidence="1">Uncharacterized protein</fullName>
    </submittedName>
</protein>
<comment type="caution">
    <text evidence="1">The sequence shown here is derived from an EMBL/GenBank/DDBJ whole genome shotgun (WGS) entry which is preliminary data.</text>
</comment>
<reference evidence="2" key="1">
    <citation type="journal article" date="2024" name="Toxins">
        <title>Genome Sequence Analysis of Native Xenorhabdus Strains Isolated from Entomopathogenic Nematodes in Argentina.</title>
        <authorList>
            <person name="Palma L."/>
            <person name="Frizzo L."/>
            <person name="Kaiser S."/>
            <person name="Berry C."/>
            <person name="Caballero P."/>
            <person name="Bode H.B."/>
            <person name="Del Valle E.E."/>
        </authorList>
    </citation>
    <scope>NUCLEOTIDE SEQUENCE [LARGE SCALE GENOMIC DNA]</scope>
    <source>
        <strain evidence="2">Reich</strain>
    </source>
</reference>
<dbReference type="Proteomes" id="UP001271640">
    <property type="component" value="Unassembled WGS sequence"/>
</dbReference>
<organism evidence="1 2">
    <name type="scientific">Xenorhabdus littoralis</name>
    <dbReference type="NCBI Taxonomy" id="2582835"/>
    <lineage>
        <taxon>Bacteria</taxon>
        <taxon>Pseudomonadati</taxon>
        <taxon>Pseudomonadota</taxon>
        <taxon>Gammaproteobacteria</taxon>
        <taxon>Enterobacterales</taxon>
        <taxon>Morganellaceae</taxon>
        <taxon>Xenorhabdus</taxon>
    </lineage>
</organism>
<accession>A0ABU4SLJ4</accession>
<name>A0ABU4SLJ4_9GAMM</name>
<proteinExistence type="predicted"/>
<sequence>MNDFFLFNQTHYINNLKENKIINDFSFKPGRGFCYGISLYLLKKIINETCQCHYTLLPHCCDYIYGERNFKFPSLQEVFDIAKKHSEIIHNSGLNALSSECFNFNTNMLFIQKKACKSPFPGYFFNDNEFPDEGCVLVLLSTMDYEKTAETHIGSLFYNNYKDLASSKNNLLLNHAGFAFWNKENLFVFDPNTGGKLEKIRKFTPDAIEIAINSMYFRINSHKRIRIMCFYFPNFNDRDNKHLNNIIEQM</sequence>
<dbReference type="EMBL" id="VCDP01000034">
    <property type="protein sequence ID" value="MDX7999503.1"/>
    <property type="molecule type" value="Genomic_DNA"/>
</dbReference>
<evidence type="ECO:0000313" key="2">
    <source>
        <dbReference type="Proteomes" id="UP001271640"/>
    </source>
</evidence>